<accession>A0ABP2ETQ8</accession>
<protein>
    <submittedName>
        <fullName evidence="1">Uncharacterized protein</fullName>
    </submittedName>
</protein>
<dbReference type="GeneID" id="69024805"/>
<dbReference type="Proteomes" id="UP000002039">
    <property type="component" value="Unassembled WGS sequence"/>
</dbReference>
<gene>
    <name evidence="1" type="ORF">BDCG_02355</name>
</gene>
<keyword evidence="2" id="KW-1185">Reference proteome</keyword>
<evidence type="ECO:0000313" key="1">
    <source>
        <dbReference type="EMBL" id="EEQ87235.2"/>
    </source>
</evidence>
<sequence length="74" mass="8408">MGTFAVASYFNLNDDDISLPPDISEAQWKESTIHNLASKPVGVKKRTTKADQPPRRDVWMEAVMNTLYKLLINE</sequence>
<organism evidence="1 2">
    <name type="scientific">Ajellomyces dermatitidis (strain ER-3 / ATCC MYA-2586)</name>
    <name type="common">Blastomyces dermatitidis</name>
    <dbReference type="NCBI Taxonomy" id="559297"/>
    <lineage>
        <taxon>Eukaryota</taxon>
        <taxon>Fungi</taxon>
        <taxon>Dikarya</taxon>
        <taxon>Ascomycota</taxon>
        <taxon>Pezizomycotina</taxon>
        <taxon>Eurotiomycetes</taxon>
        <taxon>Eurotiomycetidae</taxon>
        <taxon>Onygenales</taxon>
        <taxon>Ajellomycetaceae</taxon>
        <taxon>Blastomyces</taxon>
    </lineage>
</organism>
<name>A0ABP2ETQ8_AJEDR</name>
<reference evidence="2" key="1">
    <citation type="journal article" date="2015" name="PLoS Genet.">
        <title>The dynamic genome and transcriptome of the human fungal pathogen Blastomyces and close relative Emmonsia.</title>
        <authorList>
            <person name="Munoz J.F."/>
            <person name="Gauthier G.M."/>
            <person name="Desjardins C.A."/>
            <person name="Gallo J.E."/>
            <person name="Holder J."/>
            <person name="Sullivan T.D."/>
            <person name="Marty A.J."/>
            <person name="Carmen J.C."/>
            <person name="Chen Z."/>
            <person name="Ding L."/>
            <person name="Gujja S."/>
            <person name="Magrini V."/>
            <person name="Misas E."/>
            <person name="Mitreva M."/>
            <person name="Priest M."/>
            <person name="Saif S."/>
            <person name="Whiston E.A."/>
            <person name="Young S."/>
            <person name="Zeng Q."/>
            <person name="Goldman W.E."/>
            <person name="Mardis E.R."/>
            <person name="Taylor J.W."/>
            <person name="McEwen J.G."/>
            <person name="Clay O.K."/>
            <person name="Klein B.S."/>
            <person name="Cuomo C.A."/>
        </authorList>
    </citation>
    <scope>NUCLEOTIDE SEQUENCE [LARGE SCALE GENOMIC DNA]</scope>
    <source>
        <strain evidence="2">ER-3 / ATCC MYA-2586</strain>
    </source>
</reference>
<dbReference type="EMBL" id="EQ999974">
    <property type="protein sequence ID" value="EEQ87235.2"/>
    <property type="molecule type" value="Genomic_DNA"/>
</dbReference>
<proteinExistence type="predicted"/>
<evidence type="ECO:0000313" key="2">
    <source>
        <dbReference type="Proteomes" id="UP000002039"/>
    </source>
</evidence>
<dbReference type="RefSeq" id="XP_045274607.1">
    <property type="nucleotide sequence ID" value="XM_045417901.1"/>
</dbReference>